<name>A0A8W8LKJ2_MAGGI</name>
<dbReference type="GO" id="GO:0005634">
    <property type="term" value="C:nucleus"/>
    <property type="evidence" value="ECO:0007669"/>
    <property type="project" value="TreeGrafter"/>
</dbReference>
<feature type="domain" description="NmrA-like" evidence="4">
    <location>
        <begin position="19"/>
        <end position="294"/>
    </location>
</feature>
<accession>A0A8W8LKJ2</accession>
<dbReference type="SUPFAM" id="SSF51735">
    <property type="entry name" value="NAD(P)-binding Rossmann-fold domains"/>
    <property type="match status" value="1"/>
</dbReference>
<dbReference type="PANTHER" id="PTHR42748">
    <property type="entry name" value="NITROGEN METABOLITE REPRESSION PROTEIN NMRA FAMILY MEMBER"/>
    <property type="match status" value="1"/>
</dbReference>
<protein>
    <recommendedName>
        <fullName evidence="3">NmrA-like family domain-containing protein 1</fullName>
    </recommendedName>
</protein>
<evidence type="ECO:0000313" key="5">
    <source>
        <dbReference type="EnsemblMetazoa" id="G27890.5:cds"/>
    </source>
</evidence>
<evidence type="ECO:0000259" key="4">
    <source>
        <dbReference type="Pfam" id="PF05368"/>
    </source>
</evidence>
<dbReference type="InterPro" id="IPR051164">
    <property type="entry name" value="NmrA-like_oxidored"/>
</dbReference>
<dbReference type="AlphaFoldDB" id="A0A8W8LKJ2"/>
<evidence type="ECO:0000256" key="2">
    <source>
        <dbReference type="ARBA" id="ARBA00022857"/>
    </source>
</evidence>
<dbReference type="Gene3D" id="3.90.25.10">
    <property type="entry name" value="UDP-galactose 4-epimerase, domain 1"/>
    <property type="match status" value="1"/>
</dbReference>
<comment type="similarity">
    <text evidence="1">Belongs to the NmrA-type oxidoreductase family.</text>
</comment>
<dbReference type="PANTHER" id="PTHR42748:SF7">
    <property type="entry name" value="NMRA LIKE REDOX SENSOR 1-RELATED"/>
    <property type="match status" value="1"/>
</dbReference>
<dbReference type="InterPro" id="IPR008030">
    <property type="entry name" value="NmrA-like"/>
</dbReference>
<organism evidence="5 6">
    <name type="scientific">Magallana gigas</name>
    <name type="common">Pacific oyster</name>
    <name type="synonym">Crassostrea gigas</name>
    <dbReference type="NCBI Taxonomy" id="29159"/>
    <lineage>
        <taxon>Eukaryota</taxon>
        <taxon>Metazoa</taxon>
        <taxon>Spiralia</taxon>
        <taxon>Lophotrochozoa</taxon>
        <taxon>Mollusca</taxon>
        <taxon>Bivalvia</taxon>
        <taxon>Autobranchia</taxon>
        <taxon>Pteriomorphia</taxon>
        <taxon>Ostreida</taxon>
        <taxon>Ostreoidea</taxon>
        <taxon>Ostreidae</taxon>
        <taxon>Magallana</taxon>
    </lineage>
</organism>
<dbReference type="Gene3D" id="3.40.50.720">
    <property type="entry name" value="NAD(P)-binding Rossmann-like Domain"/>
    <property type="match status" value="1"/>
</dbReference>
<evidence type="ECO:0000313" key="6">
    <source>
        <dbReference type="Proteomes" id="UP000005408"/>
    </source>
</evidence>
<evidence type="ECO:0000256" key="1">
    <source>
        <dbReference type="ARBA" id="ARBA00006328"/>
    </source>
</evidence>
<reference evidence="5" key="1">
    <citation type="submission" date="2022-08" db="UniProtKB">
        <authorList>
            <consortium name="EnsemblMetazoa"/>
        </authorList>
    </citation>
    <scope>IDENTIFICATION</scope>
    <source>
        <strain evidence="5">05x7-T-G4-1.051#20</strain>
    </source>
</reference>
<keyword evidence="2" id="KW-0521">NADP</keyword>
<evidence type="ECO:0000256" key="3">
    <source>
        <dbReference type="ARBA" id="ARBA00040296"/>
    </source>
</evidence>
<keyword evidence="6" id="KW-1185">Reference proteome</keyword>
<dbReference type="Proteomes" id="UP000005408">
    <property type="component" value="Unassembled WGS sequence"/>
</dbReference>
<dbReference type="Pfam" id="PF05368">
    <property type="entry name" value="NmrA"/>
    <property type="match status" value="1"/>
</dbReference>
<proteinExistence type="inferred from homology"/>
<dbReference type="EnsemblMetazoa" id="G27890.5">
    <property type="protein sequence ID" value="G27890.5:cds"/>
    <property type="gene ID" value="G27890"/>
</dbReference>
<sequence>MPFVLVHKLHVYVNFHRMAKVIAVFGANSALGAAVAKSLARDSNFMVKAVDPDGSGPYSADIRASGAQVVQCNLEDVGSICQVLSGCECAFVTTVSNFNNPDFMDEEIRQGMNIADACANSKVSHVVFNTGLHTIKIIGIAARHLVAKAEVEAYMKGKGVPLTSLIVPTPYEDLLGILRPLPAGQNNRWLAIPMGITSLDMISVDDVGDIVRVIFNNRTGHLHKTHSVCGDKQTIKEMAQILSRHLSPLYFQDKQVTIHDYQQLNCQFPWSQDYANMFDFYLRVDQRFNVDATQRISPSVRIRSFEEWVQANAGRLKKAFS</sequence>
<dbReference type="InterPro" id="IPR036291">
    <property type="entry name" value="NAD(P)-bd_dom_sf"/>
</dbReference>